<gene>
    <name evidence="1" type="ORF">EDC63_11040</name>
</gene>
<sequence length="63" mass="7040">MRCRVWRLHSTFIGRTVVSKLKTGKVNMMFINSVAQALRRSCHSGNGALLEEFGVVSTSINFP</sequence>
<comment type="caution">
    <text evidence="1">The sequence shown here is derived from an EMBL/GenBank/DDBJ whole genome shotgun (WGS) entry which is preliminary data.</text>
</comment>
<reference evidence="1 2" key="1">
    <citation type="submission" date="2019-03" db="EMBL/GenBank/DDBJ databases">
        <title>Genomic Encyclopedia of Type Strains, Phase IV (KMG-IV): sequencing the most valuable type-strain genomes for metagenomic binning, comparative biology and taxonomic classification.</title>
        <authorList>
            <person name="Goeker M."/>
        </authorList>
    </citation>
    <scope>NUCLEOTIDE SEQUENCE [LARGE SCALE GENOMIC DNA]</scope>
    <source>
        <strain evidence="1 2">DSM 100309</strain>
    </source>
</reference>
<proteinExistence type="predicted"/>
<dbReference type="AlphaFoldDB" id="A0A4R3Y1J6"/>
<evidence type="ECO:0000313" key="2">
    <source>
        <dbReference type="Proteomes" id="UP000295367"/>
    </source>
</evidence>
<dbReference type="Proteomes" id="UP000295367">
    <property type="component" value="Unassembled WGS sequence"/>
</dbReference>
<protein>
    <submittedName>
        <fullName evidence="1">Uncharacterized protein</fullName>
    </submittedName>
</protein>
<name>A0A4R3Y1J6_9PROT</name>
<organism evidence="1 2">
    <name type="scientific">Sulfurirhabdus autotrophica</name>
    <dbReference type="NCBI Taxonomy" id="1706046"/>
    <lineage>
        <taxon>Bacteria</taxon>
        <taxon>Pseudomonadati</taxon>
        <taxon>Pseudomonadota</taxon>
        <taxon>Betaproteobacteria</taxon>
        <taxon>Nitrosomonadales</taxon>
        <taxon>Sulfuricellaceae</taxon>
        <taxon>Sulfurirhabdus</taxon>
    </lineage>
</organism>
<dbReference type="EMBL" id="SMCO01000010">
    <property type="protein sequence ID" value="TCV85151.1"/>
    <property type="molecule type" value="Genomic_DNA"/>
</dbReference>
<evidence type="ECO:0000313" key="1">
    <source>
        <dbReference type="EMBL" id="TCV85151.1"/>
    </source>
</evidence>
<keyword evidence="2" id="KW-1185">Reference proteome</keyword>
<accession>A0A4R3Y1J6</accession>